<keyword evidence="10 24" id="KW-0812">Transmembrane</keyword>
<dbReference type="Gene3D" id="1.10.3810.10">
    <property type="entry name" value="Biosynthetic peptidoglycan transglycosylase-like"/>
    <property type="match status" value="1"/>
</dbReference>
<evidence type="ECO:0000259" key="26">
    <source>
        <dbReference type="Pfam" id="PF00912"/>
    </source>
</evidence>
<feature type="region of interest" description="Disordered" evidence="23">
    <location>
        <begin position="856"/>
        <end position="888"/>
    </location>
</feature>
<evidence type="ECO:0000256" key="9">
    <source>
        <dbReference type="ARBA" id="ARBA00022679"/>
    </source>
</evidence>
<evidence type="ECO:0000256" key="21">
    <source>
        <dbReference type="ARBA" id="ARBA00044770"/>
    </source>
</evidence>
<dbReference type="InterPro" id="IPR001460">
    <property type="entry name" value="PCN-bd_Tpept"/>
</dbReference>
<evidence type="ECO:0000256" key="10">
    <source>
        <dbReference type="ARBA" id="ARBA00022692"/>
    </source>
</evidence>
<evidence type="ECO:0000259" key="25">
    <source>
        <dbReference type="Pfam" id="PF00905"/>
    </source>
</evidence>
<dbReference type="SUPFAM" id="SSF53955">
    <property type="entry name" value="Lysozyme-like"/>
    <property type="match status" value="1"/>
</dbReference>
<dbReference type="GeneID" id="83010327"/>
<keyword evidence="16 24" id="KW-0472">Membrane</keyword>
<dbReference type="GO" id="GO:0008955">
    <property type="term" value="F:peptidoglycan glycosyltransferase activity"/>
    <property type="evidence" value="ECO:0007669"/>
    <property type="project" value="UniProtKB-EC"/>
</dbReference>
<keyword evidence="5" id="KW-1003">Cell membrane</keyword>
<evidence type="ECO:0000256" key="20">
    <source>
        <dbReference type="ARBA" id="ARBA00034000"/>
    </source>
</evidence>
<keyword evidence="12" id="KW-0133">Cell shape</keyword>
<evidence type="ECO:0000256" key="22">
    <source>
        <dbReference type="ARBA" id="ARBA00049902"/>
    </source>
</evidence>
<dbReference type="RefSeq" id="WP_042393603.1">
    <property type="nucleotide sequence ID" value="NZ_CYYT01000003.1"/>
</dbReference>
<dbReference type="GO" id="GO:0071555">
    <property type="term" value="P:cell wall organization"/>
    <property type="evidence" value="ECO:0007669"/>
    <property type="project" value="UniProtKB-KW"/>
</dbReference>
<evidence type="ECO:0000256" key="13">
    <source>
        <dbReference type="ARBA" id="ARBA00022968"/>
    </source>
</evidence>
<feature type="transmembrane region" description="Helical" evidence="24">
    <location>
        <begin position="35"/>
        <end position="60"/>
    </location>
</feature>
<reference evidence="27 28" key="1">
    <citation type="submission" date="2015-09" db="EMBL/GenBank/DDBJ databases">
        <authorList>
            <consortium name="Pathogen Informatics"/>
        </authorList>
    </citation>
    <scope>NUCLEOTIDE SEQUENCE [LARGE SCALE GENOMIC DNA]</scope>
    <source>
        <strain evidence="27 28">2789STDY5834855</strain>
    </source>
</reference>
<name>A0A173YXQ4_9CLOT</name>
<sequence length="900" mass="98737">MAKDSNKSKNPKEKVVKSKNTKKSLKKKPSKIKRFFKYFFLTILILGLLIGVVGVGYVVAVIKTTPSLDVNAIYNLNQPSVLYDDKGEFIDDLPSTEIRYIISYDEMPQNLINAYIAIEDERFMSHGGIDIKRILGAAARDVMVILGKQNGIHGASTITQQLIKNTILSSEAASESSSIDRINRKIKEIVLAVQLDKELSKEEIIRTYLNTIPLSGHIYGVEAASRYFFGKHAEDLTLLECAYIAGITQAPTTYSAYNTGASNYPNGYINRTKTVLSKMLELGYISQEDFDVAYADAEANNFNFKKLNTDSQVNHEWFVYPAVEQVKEDLIEKYKYTEDEVEKLLVNGGLKIYTTLNVEMQNAVQEILNDRSNLQVDDTSVDETDSDGVPLLQASATIIDYKTGQVKVLIGGRGNQPPTSLNRAYFDLKSIGSTTKPLTVYGPAIDTKLITAGTPLDDTSVSDEILKKYNFGSVVPKNANGSMAGYVTAREALTYSKNLTSIKTVDMLGLDTALDYGEKSGLKYASESHTMSALALGQFEQPIGNRDGGNTTILASAYGAFGNNGVRYEPILYTRVEDASGNVLLEKEPETINLFSPQTSYIIYDILKGSSSSAEFSDIPVAGKTGTTNSSDNFWFAGLTPYYSGSVWIGYDNPKRMSGKSSSAASLFGKIMAVAHEGLEYKDIDAPSGLVQAKVCKDSGKSPTDLCYEDQRGNRVKTEYFIKGTEPKSVCDVHVSVAVNSSNNKLATENTPASLLVNKVFIKKPNANPNADDYPFVVPTQEDDTQAEEYIDLSQIGLRANMDLLDAIVILNNRGIKYSFNGLSVSGNITSGQYTLVSYTEKIKSDETVELKIKATTNTPDEDIGNNDNTNDTTNDNTSPESDTDVQRNSITNIINGIFN</sequence>
<proteinExistence type="predicted"/>
<evidence type="ECO:0000256" key="23">
    <source>
        <dbReference type="SAM" id="MobiDB-lite"/>
    </source>
</evidence>
<evidence type="ECO:0000256" key="7">
    <source>
        <dbReference type="ARBA" id="ARBA00022670"/>
    </source>
</evidence>
<keyword evidence="7" id="KW-0645">Protease</keyword>
<dbReference type="UniPathway" id="UPA00219"/>
<keyword evidence="15 24" id="KW-1133">Transmembrane helix</keyword>
<evidence type="ECO:0000256" key="5">
    <source>
        <dbReference type="ARBA" id="ARBA00022475"/>
    </source>
</evidence>
<dbReference type="InterPro" id="IPR036950">
    <property type="entry name" value="PBP_transglycosylase"/>
</dbReference>
<keyword evidence="14" id="KW-0573">Peptidoglycan synthesis</keyword>
<dbReference type="EC" id="2.4.99.28" evidence="21"/>
<accession>A0A173YXQ4</accession>
<dbReference type="GO" id="GO:0009252">
    <property type="term" value="P:peptidoglycan biosynthetic process"/>
    <property type="evidence" value="ECO:0007669"/>
    <property type="project" value="UniProtKB-UniPathway"/>
</dbReference>
<dbReference type="GO" id="GO:0008658">
    <property type="term" value="F:penicillin binding"/>
    <property type="evidence" value="ECO:0007669"/>
    <property type="project" value="InterPro"/>
</dbReference>
<keyword evidence="13" id="KW-0735">Signal-anchor</keyword>
<evidence type="ECO:0000256" key="1">
    <source>
        <dbReference type="ARBA" id="ARBA00002624"/>
    </source>
</evidence>
<dbReference type="PANTHER" id="PTHR32282:SF11">
    <property type="entry name" value="PENICILLIN-BINDING PROTEIN 1B"/>
    <property type="match status" value="1"/>
</dbReference>
<dbReference type="AlphaFoldDB" id="A0A173YXQ4"/>
<feature type="compositionally biased region" description="Basic and acidic residues" evidence="23">
    <location>
        <begin position="1"/>
        <end position="16"/>
    </location>
</feature>
<feature type="compositionally biased region" description="Low complexity" evidence="23">
    <location>
        <begin position="866"/>
        <end position="878"/>
    </location>
</feature>
<comment type="function">
    <text evidence="1">Cell wall formation. Synthesis of cross-linked peptidoglycan from the lipid intermediates. The enzyme has a penicillin-insensitive transglycosylase N-terminal domain (formation of linear glycan strands) and a penicillin-sensitive transpeptidase C-terminal domain (cross-linking of the peptide subunits).</text>
</comment>
<dbReference type="Gene3D" id="3.40.710.10">
    <property type="entry name" value="DD-peptidase/beta-lactamase superfamily"/>
    <property type="match status" value="1"/>
</dbReference>
<dbReference type="InterPro" id="IPR001264">
    <property type="entry name" value="Glyco_trans_51"/>
</dbReference>
<dbReference type="EC" id="3.4.16.4" evidence="3"/>
<keyword evidence="8" id="KW-0328">Glycosyltransferase</keyword>
<dbReference type="GO" id="GO:0006508">
    <property type="term" value="P:proteolysis"/>
    <property type="evidence" value="ECO:0007669"/>
    <property type="project" value="UniProtKB-KW"/>
</dbReference>
<keyword evidence="6 27" id="KW-0121">Carboxypeptidase</keyword>
<evidence type="ECO:0000256" key="16">
    <source>
        <dbReference type="ARBA" id="ARBA00023136"/>
    </source>
</evidence>
<evidence type="ECO:0000256" key="15">
    <source>
        <dbReference type="ARBA" id="ARBA00022989"/>
    </source>
</evidence>
<dbReference type="GO" id="GO:0030288">
    <property type="term" value="C:outer membrane-bounded periplasmic space"/>
    <property type="evidence" value="ECO:0007669"/>
    <property type="project" value="TreeGrafter"/>
</dbReference>
<keyword evidence="9" id="KW-0808">Transferase</keyword>
<dbReference type="Pfam" id="PF00905">
    <property type="entry name" value="Transpeptidase"/>
    <property type="match status" value="1"/>
</dbReference>
<keyword evidence="17" id="KW-0046">Antibiotic resistance</keyword>
<dbReference type="GO" id="GO:0005886">
    <property type="term" value="C:plasma membrane"/>
    <property type="evidence" value="ECO:0007669"/>
    <property type="project" value="UniProtKB-SubCell"/>
</dbReference>
<dbReference type="SUPFAM" id="SSF56601">
    <property type="entry name" value="beta-lactamase/transpeptidase-like"/>
    <property type="match status" value="1"/>
</dbReference>
<evidence type="ECO:0000313" key="27">
    <source>
        <dbReference type="EMBL" id="CUO70708.1"/>
    </source>
</evidence>
<dbReference type="EMBL" id="CYZV01000042">
    <property type="protein sequence ID" value="CUO70708.1"/>
    <property type="molecule type" value="Genomic_DNA"/>
</dbReference>
<feature type="domain" description="Penicillin-binding protein transpeptidase" evidence="25">
    <location>
        <begin position="395"/>
        <end position="672"/>
    </location>
</feature>
<comment type="catalytic activity">
    <reaction evidence="20">
        <text>Preferential cleavage: (Ac)2-L-Lys-D-Ala-|-D-Ala. Also transpeptidation of peptidyl-alanyl moieties that are N-acyl substituents of D-alanine.</text>
        <dbReference type="EC" id="3.4.16.4"/>
    </reaction>
</comment>
<evidence type="ECO:0000313" key="28">
    <source>
        <dbReference type="Proteomes" id="UP000095558"/>
    </source>
</evidence>
<organism evidence="27 28">
    <name type="scientific">Clostridium disporicum</name>
    <dbReference type="NCBI Taxonomy" id="84024"/>
    <lineage>
        <taxon>Bacteria</taxon>
        <taxon>Bacillati</taxon>
        <taxon>Bacillota</taxon>
        <taxon>Clostridia</taxon>
        <taxon>Eubacteriales</taxon>
        <taxon>Clostridiaceae</taxon>
        <taxon>Clostridium</taxon>
    </lineage>
</organism>
<evidence type="ECO:0000256" key="8">
    <source>
        <dbReference type="ARBA" id="ARBA00022676"/>
    </source>
</evidence>
<dbReference type="Pfam" id="PF00912">
    <property type="entry name" value="Transgly"/>
    <property type="match status" value="1"/>
</dbReference>
<dbReference type="GO" id="GO:0009002">
    <property type="term" value="F:serine-type D-Ala-D-Ala carboxypeptidase activity"/>
    <property type="evidence" value="ECO:0007669"/>
    <property type="project" value="UniProtKB-EC"/>
</dbReference>
<gene>
    <name evidence="27" type="primary">ponA</name>
    <name evidence="27" type="ORF">ERS852470_03122</name>
</gene>
<dbReference type="InterPro" id="IPR012338">
    <property type="entry name" value="Beta-lactam/transpept-like"/>
</dbReference>
<evidence type="ECO:0000256" key="18">
    <source>
        <dbReference type="ARBA" id="ARBA00023268"/>
    </source>
</evidence>
<evidence type="ECO:0000256" key="14">
    <source>
        <dbReference type="ARBA" id="ARBA00022984"/>
    </source>
</evidence>
<dbReference type="GO" id="GO:0046677">
    <property type="term" value="P:response to antibiotic"/>
    <property type="evidence" value="ECO:0007669"/>
    <property type="project" value="UniProtKB-KW"/>
</dbReference>
<feature type="domain" description="Glycosyl transferase family 51" evidence="26">
    <location>
        <begin position="88"/>
        <end position="279"/>
    </location>
</feature>
<comment type="subcellular location">
    <subcellularLocation>
        <location evidence="2">Cell membrane</location>
        <topology evidence="2">Single-pass type II membrane protein</topology>
    </subcellularLocation>
</comment>
<keyword evidence="11" id="KW-0378">Hydrolase</keyword>
<feature type="region of interest" description="Disordered" evidence="23">
    <location>
        <begin position="1"/>
        <end position="25"/>
    </location>
</feature>
<evidence type="ECO:0000256" key="3">
    <source>
        <dbReference type="ARBA" id="ARBA00012448"/>
    </source>
</evidence>
<keyword evidence="19" id="KW-0961">Cell wall biogenesis/degradation</keyword>
<evidence type="ECO:0000256" key="11">
    <source>
        <dbReference type="ARBA" id="ARBA00022801"/>
    </source>
</evidence>
<protein>
    <recommendedName>
        <fullName evidence="4">Penicillin-binding protein 1A</fullName>
        <ecNumber evidence="21">2.4.99.28</ecNumber>
        <ecNumber evidence="3">3.4.16.4</ecNumber>
    </recommendedName>
</protein>
<keyword evidence="18" id="KW-0511">Multifunctional enzyme</keyword>
<dbReference type="PANTHER" id="PTHR32282">
    <property type="entry name" value="BINDING PROTEIN TRANSPEPTIDASE, PUTATIVE-RELATED"/>
    <property type="match status" value="1"/>
</dbReference>
<comment type="catalytic activity">
    <reaction evidence="22">
        <text>[GlcNAc-(1-&gt;4)-Mur2Ac(oyl-L-Ala-gamma-D-Glu-L-Lys-D-Ala-D-Ala)](n)-di-trans,octa-cis-undecaprenyl diphosphate + beta-D-GlcNAc-(1-&gt;4)-Mur2Ac(oyl-L-Ala-gamma-D-Glu-L-Lys-D-Ala-D-Ala)-di-trans,octa-cis-undecaprenyl diphosphate = [GlcNAc-(1-&gt;4)-Mur2Ac(oyl-L-Ala-gamma-D-Glu-L-Lys-D-Ala-D-Ala)](n+1)-di-trans,octa-cis-undecaprenyl diphosphate + di-trans,octa-cis-undecaprenyl diphosphate + H(+)</text>
        <dbReference type="Rhea" id="RHEA:23708"/>
        <dbReference type="Rhea" id="RHEA-COMP:9602"/>
        <dbReference type="Rhea" id="RHEA-COMP:9603"/>
        <dbReference type="ChEBI" id="CHEBI:15378"/>
        <dbReference type="ChEBI" id="CHEBI:58405"/>
        <dbReference type="ChEBI" id="CHEBI:60033"/>
        <dbReference type="ChEBI" id="CHEBI:78435"/>
        <dbReference type="EC" id="2.4.99.28"/>
    </reaction>
</comment>
<dbReference type="Proteomes" id="UP000095558">
    <property type="component" value="Unassembled WGS sequence"/>
</dbReference>
<evidence type="ECO:0000256" key="17">
    <source>
        <dbReference type="ARBA" id="ARBA00023251"/>
    </source>
</evidence>
<dbReference type="OrthoDB" id="9766909at2"/>
<evidence type="ECO:0000256" key="24">
    <source>
        <dbReference type="SAM" id="Phobius"/>
    </source>
</evidence>
<evidence type="ECO:0000256" key="4">
    <source>
        <dbReference type="ARBA" id="ARBA00018638"/>
    </source>
</evidence>
<evidence type="ECO:0000256" key="19">
    <source>
        <dbReference type="ARBA" id="ARBA00023316"/>
    </source>
</evidence>
<dbReference type="GO" id="GO:0008360">
    <property type="term" value="P:regulation of cell shape"/>
    <property type="evidence" value="ECO:0007669"/>
    <property type="project" value="UniProtKB-KW"/>
</dbReference>
<evidence type="ECO:0000256" key="2">
    <source>
        <dbReference type="ARBA" id="ARBA00004401"/>
    </source>
</evidence>
<dbReference type="InterPro" id="IPR023346">
    <property type="entry name" value="Lysozyme-like_dom_sf"/>
</dbReference>
<dbReference type="InterPro" id="IPR050396">
    <property type="entry name" value="Glycosyltr_51/Transpeptidase"/>
</dbReference>
<evidence type="ECO:0000256" key="12">
    <source>
        <dbReference type="ARBA" id="ARBA00022960"/>
    </source>
</evidence>
<evidence type="ECO:0000256" key="6">
    <source>
        <dbReference type="ARBA" id="ARBA00022645"/>
    </source>
</evidence>